<sequence length="279" mass="32420">MININKPTINDIKILRNCAIAYTDASLAQELMGAIPYFTQIYHDYDRLMTASTGYTIPRSQANGNLNADFMKTLYTKQLVGKTGSCRDDYDRILASAPRKKCPMCSESIVTALDHHVPKSTYFLYSVFPKNLVPICSRCNEAKKHTMPNQLNKQFIHPYYDDFSQEQWFEVRFTNLNPIELTYVCKDNLHLGNGANEKLKSHFSRLKLDELYSSNAIVRLEDMKNNFQPLLEINDWDSVYEELIDQQSMVSRRPDSWEYALFSKLINERWYIEGGFSNI</sequence>
<keyword evidence="2" id="KW-1185">Reference proteome</keyword>
<dbReference type="Gene3D" id="1.10.30.50">
    <property type="match status" value="1"/>
</dbReference>
<protein>
    <recommendedName>
        <fullName evidence="3">HNH endonuclease</fullName>
    </recommendedName>
</protein>
<dbReference type="InterPro" id="IPR003615">
    <property type="entry name" value="HNH_nuc"/>
</dbReference>
<dbReference type="CDD" id="cd00085">
    <property type="entry name" value="HNHc"/>
    <property type="match status" value="1"/>
</dbReference>
<dbReference type="EMBL" id="CP132353">
    <property type="protein sequence ID" value="WLS79918.1"/>
    <property type="molecule type" value="Genomic_DNA"/>
</dbReference>
<gene>
    <name evidence="1" type="ORF">Q3V30_05350</name>
</gene>
<dbReference type="KEGG" id="epi:Q3V30_05350"/>
<organism evidence="1 2">
    <name type="scientific">Erwinia pyri</name>
    <dbReference type="NCBI Taxonomy" id="3062598"/>
    <lineage>
        <taxon>Bacteria</taxon>
        <taxon>Pseudomonadati</taxon>
        <taxon>Pseudomonadota</taxon>
        <taxon>Gammaproteobacteria</taxon>
        <taxon>Enterobacterales</taxon>
        <taxon>Erwiniaceae</taxon>
        <taxon>Erwinia</taxon>
    </lineage>
</organism>
<proteinExistence type="predicted"/>
<dbReference type="AlphaFoldDB" id="A0AA50DN15"/>
<evidence type="ECO:0008006" key="3">
    <source>
        <dbReference type="Google" id="ProtNLM"/>
    </source>
</evidence>
<reference evidence="1 2" key="1">
    <citation type="submission" date="2023-07" db="EMBL/GenBank/DDBJ databases">
        <title>Pathogenic bacteria of pear tree diseases.</title>
        <authorList>
            <person name="Zhang Z."/>
            <person name="He L."/>
            <person name="Huang R."/>
        </authorList>
    </citation>
    <scope>NUCLEOTIDE SEQUENCE [LARGE SCALE GENOMIC DNA]</scope>
    <source>
        <strain evidence="1 2">DE2</strain>
    </source>
</reference>
<name>A0AA50DN15_9GAMM</name>
<accession>A0AA50DN15</accession>
<evidence type="ECO:0000313" key="1">
    <source>
        <dbReference type="EMBL" id="WLS79918.1"/>
    </source>
</evidence>
<dbReference type="RefSeq" id="WP_306211202.1">
    <property type="nucleotide sequence ID" value="NZ_CP132353.1"/>
</dbReference>
<dbReference type="Proteomes" id="UP001228139">
    <property type="component" value="Chromosome"/>
</dbReference>
<evidence type="ECO:0000313" key="2">
    <source>
        <dbReference type="Proteomes" id="UP001228139"/>
    </source>
</evidence>